<dbReference type="Proteomes" id="UP000240931">
    <property type="component" value="Segment"/>
</dbReference>
<dbReference type="Proteomes" id="UP000317227">
    <property type="component" value="Segment"/>
</dbReference>
<gene>
    <name evidence="2" type="primary">g434</name>
</gene>
<name>A0A2C9CXZ9_9CAUD</name>
<dbReference type="OrthoDB" id="19644at10239"/>
<sequence>MKVYIDDIRDPKKYLTPEQADGIVWIKEAWNARNFLVEHESVIEVLHLDNYLDDELITGTDIFFMVAGETIWGDRSEWANLKTIYLHSSDTDVIEKLMKYKDELQTAGVELIDNHQERNY</sequence>
<organism evidence="2 4">
    <name type="scientific">Yersinia phage fHe-Yen9-04</name>
    <dbReference type="NCBI Taxonomy" id="2052742"/>
    <lineage>
        <taxon>Viruses</taxon>
        <taxon>Duplodnaviria</taxon>
        <taxon>Heunggongvirae</taxon>
        <taxon>Uroviricota</taxon>
        <taxon>Caudoviricetes</taxon>
        <taxon>Eneladusvirus</taxon>
        <taxon>Eneladusvirus Yen904</taxon>
    </lineage>
</organism>
<dbReference type="InterPro" id="IPR046909">
    <property type="entry name" value="cREC_REC"/>
</dbReference>
<keyword evidence="4" id="KW-1185">Reference proteome</keyword>
<dbReference type="RefSeq" id="YP_009624044.1">
    <property type="nucleotide sequence ID" value="NC_042116.1"/>
</dbReference>
<evidence type="ECO:0000313" key="5">
    <source>
        <dbReference type="Proteomes" id="UP000317227"/>
    </source>
</evidence>
<dbReference type="EMBL" id="LT960551">
    <property type="protein sequence ID" value="SOK58711.1"/>
    <property type="molecule type" value="Genomic_DNA"/>
</dbReference>
<reference evidence="2" key="1">
    <citation type="submission" date="2017-10" db="EMBL/GenBank/DDBJ databases">
        <authorList>
            <person name="Banno H."/>
            <person name="Chua N.-H."/>
        </authorList>
    </citation>
    <scope>NUCLEOTIDE SEQUENCE [LARGE SCALE GENOMIC DNA]</scope>
</reference>
<evidence type="ECO:0000313" key="3">
    <source>
        <dbReference type="EMBL" id="VUE36480.1"/>
    </source>
</evidence>
<proteinExistence type="predicted"/>
<reference evidence="3 5" key="3">
    <citation type="submission" date="2019-06" db="EMBL/GenBank/DDBJ databases">
        <authorList>
            <person name="Bower L."/>
            <person name="Leinonen R."/>
        </authorList>
    </citation>
    <scope>NUCLEOTIDE SEQUENCE [LARGE SCALE GENOMIC DNA]</scope>
</reference>
<dbReference type="EMBL" id="LR596615">
    <property type="protein sequence ID" value="VUE36480.1"/>
    <property type="molecule type" value="Genomic_DNA"/>
</dbReference>
<evidence type="ECO:0000259" key="1">
    <source>
        <dbReference type="Pfam" id="PF20274"/>
    </source>
</evidence>
<reference evidence="4" key="2">
    <citation type="submission" date="2017-10" db="EMBL/GenBank/DDBJ databases">
        <authorList>
            <person name="Skurnik M."/>
        </authorList>
    </citation>
    <scope>NUCLEOTIDE SEQUENCE [LARGE SCALE GENOMIC DNA]</scope>
</reference>
<dbReference type="GeneID" id="40100959"/>
<evidence type="ECO:0000313" key="2">
    <source>
        <dbReference type="EMBL" id="SOK58711.1"/>
    </source>
</evidence>
<evidence type="ECO:0000313" key="4">
    <source>
        <dbReference type="Proteomes" id="UP000240931"/>
    </source>
</evidence>
<feature type="domain" description="Cyclic-phosphate processing Receiver" evidence="1">
    <location>
        <begin position="1"/>
        <end position="100"/>
    </location>
</feature>
<dbReference type="Pfam" id="PF20274">
    <property type="entry name" value="cREC_REC"/>
    <property type="match status" value="1"/>
</dbReference>
<accession>A0A2C9CXZ9</accession>
<protein>
    <recommendedName>
        <fullName evidence="1">Cyclic-phosphate processing Receiver domain-containing protein</fullName>
    </recommendedName>
</protein>
<dbReference type="KEGG" id="vg:40100959"/>